<gene>
    <name evidence="2" type="ORF">Ddye_005604</name>
</gene>
<evidence type="ECO:0000313" key="2">
    <source>
        <dbReference type="EMBL" id="KAK2659071.1"/>
    </source>
</evidence>
<comment type="caution">
    <text evidence="2">The sequence shown here is derived from an EMBL/GenBank/DDBJ whole genome shotgun (WGS) entry which is preliminary data.</text>
</comment>
<dbReference type="InterPro" id="IPR025558">
    <property type="entry name" value="DUF4283"/>
</dbReference>
<protein>
    <recommendedName>
        <fullName evidence="1">DUF4283 domain-containing protein</fullName>
    </recommendedName>
</protein>
<dbReference type="Proteomes" id="UP001280121">
    <property type="component" value="Unassembled WGS sequence"/>
</dbReference>
<proteinExistence type="predicted"/>
<dbReference type="AlphaFoldDB" id="A0AAD9XGD7"/>
<sequence>MNSEEIAMLCANMSLREKDGPAQRLKLDLRTAGVQRMALSLVGKVITNKMVDREAFTGLIARTWRVEEGMEIEMVRHNVFKFQFHSADDCRHAWTVPVDV</sequence>
<dbReference type="EMBL" id="JANJYI010000002">
    <property type="protein sequence ID" value="KAK2659071.1"/>
    <property type="molecule type" value="Genomic_DNA"/>
</dbReference>
<accession>A0AAD9XGD7</accession>
<evidence type="ECO:0000313" key="3">
    <source>
        <dbReference type="Proteomes" id="UP001280121"/>
    </source>
</evidence>
<reference evidence="2" key="1">
    <citation type="journal article" date="2023" name="Plant J.">
        <title>Genome sequences and population genomics provide insights into the demographic history, inbreeding, and mutation load of two 'living fossil' tree species of Dipteronia.</title>
        <authorList>
            <person name="Feng Y."/>
            <person name="Comes H.P."/>
            <person name="Chen J."/>
            <person name="Zhu S."/>
            <person name="Lu R."/>
            <person name="Zhang X."/>
            <person name="Li P."/>
            <person name="Qiu J."/>
            <person name="Olsen K.M."/>
            <person name="Qiu Y."/>
        </authorList>
    </citation>
    <scope>NUCLEOTIDE SEQUENCE</scope>
    <source>
        <strain evidence="2">KIB01</strain>
    </source>
</reference>
<organism evidence="2 3">
    <name type="scientific">Dipteronia dyeriana</name>
    <dbReference type="NCBI Taxonomy" id="168575"/>
    <lineage>
        <taxon>Eukaryota</taxon>
        <taxon>Viridiplantae</taxon>
        <taxon>Streptophyta</taxon>
        <taxon>Embryophyta</taxon>
        <taxon>Tracheophyta</taxon>
        <taxon>Spermatophyta</taxon>
        <taxon>Magnoliopsida</taxon>
        <taxon>eudicotyledons</taxon>
        <taxon>Gunneridae</taxon>
        <taxon>Pentapetalae</taxon>
        <taxon>rosids</taxon>
        <taxon>malvids</taxon>
        <taxon>Sapindales</taxon>
        <taxon>Sapindaceae</taxon>
        <taxon>Hippocastanoideae</taxon>
        <taxon>Acereae</taxon>
        <taxon>Dipteronia</taxon>
    </lineage>
</organism>
<name>A0AAD9XGD7_9ROSI</name>
<keyword evidence="3" id="KW-1185">Reference proteome</keyword>
<feature type="domain" description="DUF4283" evidence="1">
    <location>
        <begin position="36"/>
        <end position="94"/>
    </location>
</feature>
<evidence type="ECO:0000259" key="1">
    <source>
        <dbReference type="Pfam" id="PF14111"/>
    </source>
</evidence>
<dbReference type="Pfam" id="PF14111">
    <property type="entry name" value="DUF4283"/>
    <property type="match status" value="1"/>
</dbReference>